<keyword evidence="3 6" id="KW-0812">Transmembrane</keyword>
<comment type="caution">
    <text evidence="8">The sequence shown here is derived from an EMBL/GenBank/DDBJ whole genome shotgun (WGS) entry which is preliminary data.</text>
</comment>
<proteinExistence type="predicted"/>
<evidence type="ECO:0000256" key="4">
    <source>
        <dbReference type="ARBA" id="ARBA00022989"/>
    </source>
</evidence>
<comment type="subcellular location">
    <subcellularLocation>
        <location evidence="1">Endomembrane system</location>
        <topology evidence="1">Multi-pass membrane protein</topology>
    </subcellularLocation>
</comment>
<gene>
    <name evidence="8" type="ORF">Acr_09g0008770</name>
</gene>
<feature type="transmembrane region" description="Helical" evidence="6">
    <location>
        <begin position="169"/>
        <end position="191"/>
    </location>
</feature>
<dbReference type="GO" id="GO:0005783">
    <property type="term" value="C:endoplasmic reticulum"/>
    <property type="evidence" value="ECO:0007669"/>
    <property type="project" value="TreeGrafter"/>
</dbReference>
<keyword evidence="9" id="KW-1185">Reference proteome</keyword>
<dbReference type="EMBL" id="BJWL01000009">
    <property type="protein sequence ID" value="GFY94431.1"/>
    <property type="molecule type" value="Genomic_DNA"/>
</dbReference>
<dbReference type="Gene3D" id="1.20.120.1630">
    <property type="match status" value="1"/>
</dbReference>
<sequence length="346" mass="39638">MEANVILRTKQGFGDSFPIITMEMGIVVLLRAAWVAVTLPILVASVPSSRSQFVSRIIVRKFTVPQRFFSHFYALAVLWTTSLLVGTWFYAYKMAPLVSEPLQYSTIASQLTGGSRIFSLHKPHSAAAKQIYRVWESVFLLLLMEAHVLRRLIETIYVFKYSPSARMHIFGYFTGIFFYTAAPLSLCCTFAPEAFIFAENQLAEFIVKGKNQISTTEFDWWVITSPLMKLRWYSWIGMAIFFWGWIHQCRSHAILGSLRENSEQADDYVVPDGDWFDYVSSPHYLSEIVIYGGLVVASGGSDLTIWLLFGFVVANLVFAAAETQRWYLRKFDNYPSNRFAIIPFVY</sequence>
<keyword evidence="4 6" id="KW-1133">Transmembrane helix</keyword>
<dbReference type="UniPathway" id="UPA00378"/>
<feature type="transmembrane region" description="Helical" evidence="6">
    <location>
        <begin position="303"/>
        <end position="321"/>
    </location>
</feature>
<dbReference type="PANTHER" id="PTHR14624:SF0">
    <property type="entry name" value="POLYPRENOL REDUCTASE"/>
    <property type="match status" value="1"/>
</dbReference>
<feature type="transmembrane region" description="Helical" evidence="6">
    <location>
        <begin position="24"/>
        <end position="47"/>
    </location>
</feature>
<dbReference type="Proteomes" id="UP000585474">
    <property type="component" value="Unassembled WGS sequence"/>
</dbReference>
<comment type="pathway">
    <text evidence="2">Protein modification; protein glycosylation.</text>
</comment>
<name>A0A7J0F718_9ERIC</name>
<feature type="transmembrane region" description="Helical" evidence="6">
    <location>
        <begin position="68"/>
        <end position="90"/>
    </location>
</feature>
<evidence type="ECO:0000256" key="3">
    <source>
        <dbReference type="ARBA" id="ARBA00022692"/>
    </source>
</evidence>
<dbReference type="PROSITE" id="PS50244">
    <property type="entry name" value="S5A_REDUCTASE"/>
    <property type="match status" value="1"/>
</dbReference>
<evidence type="ECO:0000259" key="7">
    <source>
        <dbReference type="Pfam" id="PF02544"/>
    </source>
</evidence>
<evidence type="ECO:0000256" key="1">
    <source>
        <dbReference type="ARBA" id="ARBA00004127"/>
    </source>
</evidence>
<dbReference type="PANTHER" id="PTHR14624">
    <property type="entry name" value="DFG10 PROTEIN"/>
    <property type="match status" value="1"/>
</dbReference>
<dbReference type="InterPro" id="IPR039698">
    <property type="entry name" value="Dfg10/SRD5A3"/>
</dbReference>
<dbReference type="GO" id="GO:0003865">
    <property type="term" value="F:3-oxo-5-alpha-steroid 4-dehydrogenase activity"/>
    <property type="evidence" value="ECO:0007669"/>
    <property type="project" value="TreeGrafter"/>
</dbReference>
<evidence type="ECO:0000256" key="5">
    <source>
        <dbReference type="ARBA" id="ARBA00023136"/>
    </source>
</evidence>
<dbReference type="Pfam" id="PF02544">
    <property type="entry name" value="Steroid_dh"/>
    <property type="match status" value="1"/>
</dbReference>
<protein>
    <submittedName>
        <fullName evidence="8">3-oxo-5-alpha-steroid 4-dehydrogenase family protein</fullName>
    </submittedName>
</protein>
<evidence type="ECO:0000313" key="9">
    <source>
        <dbReference type="Proteomes" id="UP000585474"/>
    </source>
</evidence>
<reference evidence="8 9" key="1">
    <citation type="submission" date="2019-07" db="EMBL/GenBank/DDBJ databases">
        <title>De Novo Assembly of kiwifruit Actinidia rufa.</title>
        <authorList>
            <person name="Sugita-Konishi S."/>
            <person name="Sato K."/>
            <person name="Mori E."/>
            <person name="Abe Y."/>
            <person name="Kisaki G."/>
            <person name="Hamano K."/>
            <person name="Suezawa K."/>
            <person name="Otani M."/>
            <person name="Fukuda T."/>
            <person name="Manabe T."/>
            <person name="Gomi K."/>
            <person name="Tabuchi M."/>
            <person name="Akimitsu K."/>
            <person name="Kataoka I."/>
        </authorList>
    </citation>
    <scope>NUCLEOTIDE SEQUENCE [LARGE SCALE GENOMIC DNA]</scope>
    <source>
        <strain evidence="9">cv. Fuchu</strain>
    </source>
</reference>
<dbReference type="OrthoDB" id="541710at2759"/>
<dbReference type="InterPro" id="IPR001104">
    <property type="entry name" value="3-oxo-5_a-steroid_4-DH_C"/>
</dbReference>
<dbReference type="GO" id="GO:0006488">
    <property type="term" value="P:dolichol-linked oligosaccharide biosynthetic process"/>
    <property type="evidence" value="ECO:0007669"/>
    <property type="project" value="InterPro"/>
</dbReference>
<organism evidence="8 9">
    <name type="scientific">Actinidia rufa</name>
    <dbReference type="NCBI Taxonomy" id="165716"/>
    <lineage>
        <taxon>Eukaryota</taxon>
        <taxon>Viridiplantae</taxon>
        <taxon>Streptophyta</taxon>
        <taxon>Embryophyta</taxon>
        <taxon>Tracheophyta</taxon>
        <taxon>Spermatophyta</taxon>
        <taxon>Magnoliopsida</taxon>
        <taxon>eudicotyledons</taxon>
        <taxon>Gunneridae</taxon>
        <taxon>Pentapetalae</taxon>
        <taxon>asterids</taxon>
        <taxon>Ericales</taxon>
        <taxon>Actinidiaceae</taxon>
        <taxon>Actinidia</taxon>
    </lineage>
</organism>
<dbReference type="AlphaFoldDB" id="A0A7J0F718"/>
<feature type="domain" description="3-oxo-5-alpha-steroid 4-dehydrogenase C-terminal" evidence="7">
    <location>
        <begin position="220"/>
        <end position="346"/>
    </location>
</feature>
<accession>A0A7J0F718</accession>
<keyword evidence="5 6" id="KW-0472">Membrane</keyword>
<dbReference type="GO" id="GO:0016095">
    <property type="term" value="P:polyprenol catabolic process"/>
    <property type="evidence" value="ECO:0007669"/>
    <property type="project" value="TreeGrafter"/>
</dbReference>
<evidence type="ECO:0000256" key="6">
    <source>
        <dbReference type="SAM" id="Phobius"/>
    </source>
</evidence>
<evidence type="ECO:0000256" key="2">
    <source>
        <dbReference type="ARBA" id="ARBA00004922"/>
    </source>
</evidence>
<evidence type="ECO:0000313" key="8">
    <source>
        <dbReference type="EMBL" id="GFY94431.1"/>
    </source>
</evidence>
<feature type="transmembrane region" description="Helical" evidence="6">
    <location>
        <begin position="230"/>
        <end position="246"/>
    </location>
</feature>